<feature type="domain" description="HTH deoR-type" evidence="3">
    <location>
        <begin position="38"/>
        <end position="67"/>
    </location>
</feature>
<protein>
    <recommendedName>
        <fullName evidence="3">HTH deoR-type domain-containing protein</fullName>
    </recommendedName>
</protein>
<evidence type="ECO:0000256" key="1">
    <source>
        <dbReference type="ARBA" id="ARBA00023015"/>
    </source>
</evidence>
<dbReference type="RefSeq" id="WP_252860391.1">
    <property type="nucleotide sequence ID" value="NZ_AP022869.1"/>
</dbReference>
<proteinExistence type="predicted"/>
<dbReference type="Pfam" id="PF08220">
    <property type="entry name" value="HTH_DeoR"/>
    <property type="match status" value="1"/>
</dbReference>
<dbReference type="Proteomes" id="UP000501053">
    <property type="component" value="Chromosome"/>
</dbReference>
<dbReference type="AlphaFoldDB" id="A0A6F8XH66"/>
<name>A0A6F8XH66_9GAMM</name>
<organism evidence="4 5">
    <name type="scientific">Vreelandella aquamarina</name>
    <dbReference type="NCBI Taxonomy" id="77097"/>
    <lineage>
        <taxon>Bacteria</taxon>
        <taxon>Pseudomonadati</taxon>
        <taxon>Pseudomonadota</taxon>
        <taxon>Gammaproteobacteria</taxon>
        <taxon>Oceanospirillales</taxon>
        <taxon>Halomonadaceae</taxon>
        <taxon>Vreelandella</taxon>
    </lineage>
</organism>
<keyword evidence="2" id="KW-0804">Transcription</keyword>
<accession>A0A6F8XH66</accession>
<dbReference type="Gene3D" id="1.10.10.10">
    <property type="entry name" value="Winged helix-like DNA-binding domain superfamily/Winged helix DNA-binding domain"/>
    <property type="match status" value="1"/>
</dbReference>
<dbReference type="SUPFAM" id="SSF46785">
    <property type="entry name" value="Winged helix' DNA-binding domain"/>
    <property type="match status" value="1"/>
</dbReference>
<dbReference type="InterPro" id="IPR001034">
    <property type="entry name" value="DeoR_HTH"/>
</dbReference>
<evidence type="ECO:0000256" key="2">
    <source>
        <dbReference type="ARBA" id="ARBA00023163"/>
    </source>
</evidence>
<reference evidence="4 5" key="1">
    <citation type="submission" date="2020-03" db="EMBL/GenBank/DDBJ databases">
        <title>Complete Genome Sequence of Halomonas meridiana strain Eplume2, isolated from hydrothermal-plume in the north east Pacific Ocean.</title>
        <authorList>
            <person name="Kurihara Y."/>
            <person name="Kawai S."/>
            <person name="Sakai A."/>
            <person name="Galipon J."/>
            <person name="Arakawa K."/>
        </authorList>
    </citation>
    <scope>NUCLEOTIDE SEQUENCE [LARGE SCALE GENOMIC DNA]</scope>
    <source>
        <strain evidence="4 5">Eplume2</strain>
    </source>
</reference>
<sequence>MATTILNERQIKVLNRLLDTAVEEFAQGINARKYQSLAEVSKATATRDLAELVEKGCLSKLPGGGRSTRYSVEVG</sequence>
<dbReference type="InterPro" id="IPR036390">
    <property type="entry name" value="WH_DNA-bd_sf"/>
</dbReference>
<keyword evidence="1" id="KW-0805">Transcription regulation</keyword>
<gene>
    <name evidence="4" type="ORF">HMEPL2_33380</name>
</gene>
<keyword evidence="5" id="KW-1185">Reference proteome</keyword>
<dbReference type="InterPro" id="IPR036388">
    <property type="entry name" value="WH-like_DNA-bd_sf"/>
</dbReference>
<dbReference type="EMBL" id="AP022869">
    <property type="protein sequence ID" value="BCB72987.1"/>
    <property type="molecule type" value="Genomic_DNA"/>
</dbReference>
<evidence type="ECO:0000313" key="5">
    <source>
        <dbReference type="Proteomes" id="UP000501053"/>
    </source>
</evidence>
<dbReference type="GO" id="GO:0003700">
    <property type="term" value="F:DNA-binding transcription factor activity"/>
    <property type="evidence" value="ECO:0007669"/>
    <property type="project" value="InterPro"/>
</dbReference>
<evidence type="ECO:0000259" key="3">
    <source>
        <dbReference type="Pfam" id="PF08220"/>
    </source>
</evidence>
<evidence type="ECO:0000313" key="4">
    <source>
        <dbReference type="EMBL" id="BCB72987.1"/>
    </source>
</evidence>